<dbReference type="OMA" id="ANAQMSP"/>
<feature type="transmembrane region" description="Helical" evidence="6">
    <location>
        <begin position="6"/>
        <end position="24"/>
    </location>
</feature>
<dbReference type="EMBL" id="KI662550">
    <property type="protein sequence ID" value="ETN72910.1"/>
    <property type="molecule type" value="Genomic_DNA"/>
</dbReference>
<proteinExistence type="predicted"/>
<gene>
    <name evidence="7" type="ORF">NECAME_13692</name>
</gene>
<name>W2STF8_NECAM</name>
<dbReference type="InterPro" id="IPR003689">
    <property type="entry name" value="ZIP"/>
</dbReference>
<comment type="subcellular location">
    <subcellularLocation>
        <location evidence="1">Membrane</location>
        <topology evidence="1">Multi-pass membrane protein</topology>
    </subcellularLocation>
</comment>
<evidence type="ECO:0000256" key="6">
    <source>
        <dbReference type="SAM" id="Phobius"/>
    </source>
</evidence>
<evidence type="ECO:0000256" key="5">
    <source>
        <dbReference type="SAM" id="MobiDB-lite"/>
    </source>
</evidence>
<dbReference type="KEGG" id="nai:NECAME_13692"/>
<evidence type="ECO:0000313" key="8">
    <source>
        <dbReference type="Proteomes" id="UP000053676"/>
    </source>
</evidence>
<accession>W2STF8</accession>
<feature type="region of interest" description="Disordered" evidence="5">
    <location>
        <begin position="119"/>
        <end position="141"/>
    </location>
</feature>
<evidence type="ECO:0000256" key="2">
    <source>
        <dbReference type="ARBA" id="ARBA00022692"/>
    </source>
</evidence>
<feature type="transmembrane region" description="Helical" evidence="6">
    <location>
        <begin position="86"/>
        <end position="103"/>
    </location>
</feature>
<keyword evidence="3 6" id="KW-1133">Transmembrane helix</keyword>
<reference evidence="8" key="1">
    <citation type="journal article" date="2014" name="Nat. Genet.">
        <title>Genome of the human hookworm Necator americanus.</title>
        <authorList>
            <person name="Tang Y.T."/>
            <person name="Gao X."/>
            <person name="Rosa B.A."/>
            <person name="Abubucker S."/>
            <person name="Hallsworth-Pepin K."/>
            <person name="Martin J."/>
            <person name="Tyagi R."/>
            <person name="Heizer E."/>
            <person name="Zhang X."/>
            <person name="Bhonagiri-Palsikar V."/>
            <person name="Minx P."/>
            <person name="Warren W.C."/>
            <person name="Wang Q."/>
            <person name="Zhan B."/>
            <person name="Hotez P.J."/>
            <person name="Sternberg P.W."/>
            <person name="Dougall A."/>
            <person name="Gaze S.T."/>
            <person name="Mulvenna J."/>
            <person name="Sotillo J."/>
            <person name="Ranganathan S."/>
            <person name="Rabelo E.M."/>
            <person name="Wilson R.K."/>
            <person name="Felgner P.L."/>
            <person name="Bethony J."/>
            <person name="Hawdon J.M."/>
            <person name="Gasser R.B."/>
            <person name="Loukas A."/>
            <person name="Mitreva M."/>
        </authorList>
    </citation>
    <scope>NUCLEOTIDE SEQUENCE [LARGE SCALE GENOMIC DNA]</scope>
</reference>
<keyword evidence="4 6" id="KW-0472">Membrane</keyword>
<keyword evidence="8" id="KW-1185">Reference proteome</keyword>
<dbReference type="PANTHER" id="PTHR11040:SF74">
    <property type="entry name" value="ZINC TRANSPORTER ZIP3"/>
    <property type="match status" value="1"/>
</dbReference>
<dbReference type="AlphaFoldDB" id="W2STF8"/>
<evidence type="ECO:0000256" key="4">
    <source>
        <dbReference type="ARBA" id="ARBA00023136"/>
    </source>
</evidence>
<sequence>MSSAALQVTLAIVMFLTTAVAGFIPLKLLRILDKKHGDNKKHGKWLSLLSCFSGGVFMGTCFLDIIPHINENYEDFKLLSGTDFQFPLPQFCTCIGFFLVYLIEEICMKYSSTARYKGQRGPTKHHANAQMSPELFDPHRS</sequence>
<dbReference type="GO" id="GO:0005385">
    <property type="term" value="F:zinc ion transmembrane transporter activity"/>
    <property type="evidence" value="ECO:0007669"/>
    <property type="project" value="TreeGrafter"/>
</dbReference>
<dbReference type="OrthoDB" id="448280at2759"/>
<organism evidence="7 8">
    <name type="scientific">Necator americanus</name>
    <name type="common">Human hookworm</name>
    <dbReference type="NCBI Taxonomy" id="51031"/>
    <lineage>
        <taxon>Eukaryota</taxon>
        <taxon>Metazoa</taxon>
        <taxon>Ecdysozoa</taxon>
        <taxon>Nematoda</taxon>
        <taxon>Chromadorea</taxon>
        <taxon>Rhabditida</taxon>
        <taxon>Rhabditina</taxon>
        <taxon>Rhabditomorpha</taxon>
        <taxon>Strongyloidea</taxon>
        <taxon>Ancylostomatidae</taxon>
        <taxon>Bunostominae</taxon>
        <taxon>Necator</taxon>
    </lineage>
</organism>
<keyword evidence="2 6" id="KW-0812">Transmembrane</keyword>
<evidence type="ECO:0000313" key="7">
    <source>
        <dbReference type="EMBL" id="ETN72910.1"/>
    </source>
</evidence>
<dbReference type="STRING" id="51031.W2STF8"/>
<feature type="transmembrane region" description="Helical" evidence="6">
    <location>
        <begin position="45"/>
        <end position="66"/>
    </location>
</feature>
<protein>
    <submittedName>
        <fullName evidence="7">Uncharacterized protein</fullName>
    </submittedName>
</protein>
<dbReference type="PANTHER" id="PTHR11040">
    <property type="entry name" value="ZINC/IRON TRANSPORTER"/>
    <property type="match status" value="1"/>
</dbReference>
<dbReference type="Pfam" id="PF02535">
    <property type="entry name" value="Zip"/>
    <property type="match status" value="1"/>
</dbReference>
<dbReference type="GO" id="GO:0005886">
    <property type="term" value="C:plasma membrane"/>
    <property type="evidence" value="ECO:0007669"/>
    <property type="project" value="TreeGrafter"/>
</dbReference>
<evidence type="ECO:0000256" key="1">
    <source>
        <dbReference type="ARBA" id="ARBA00004141"/>
    </source>
</evidence>
<evidence type="ECO:0000256" key="3">
    <source>
        <dbReference type="ARBA" id="ARBA00022989"/>
    </source>
</evidence>
<dbReference type="Proteomes" id="UP000053676">
    <property type="component" value="Unassembled WGS sequence"/>
</dbReference>